<dbReference type="EMBL" id="FOEN01000001">
    <property type="protein sequence ID" value="SEP56454.1"/>
    <property type="molecule type" value="Genomic_DNA"/>
</dbReference>
<reference evidence="6 7" key="1">
    <citation type="submission" date="2016-10" db="EMBL/GenBank/DDBJ databases">
        <authorList>
            <person name="de Groot N.N."/>
        </authorList>
    </citation>
    <scope>NUCLEOTIDE SEQUENCE [LARGE SCALE GENOMIC DNA]</scope>
    <source>
        <strain evidence="6 7">DSM 15695</strain>
    </source>
</reference>
<feature type="transmembrane region" description="Helical" evidence="5">
    <location>
        <begin position="44"/>
        <end position="62"/>
    </location>
</feature>
<gene>
    <name evidence="6" type="ORF">SAMN04488558_10148</name>
</gene>
<protein>
    <submittedName>
        <fullName evidence="6">Uncharacterized membrane protein YcjF, UPF0283 family</fullName>
    </submittedName>
</protein>
<comment type="subcellular location">
    <subcellularLocation>
        <location evidence="1">Membrane</location>
        <topology evidence="1">Multi-pass membrane protein</topology>
    </subcellularLocation>
</comment>
<keyword evidence="3 5" id="KW-1133">Transmembrane helix</keyword>
<evidence type="ECO:0000256" key="2">
    <source>
        <dbReference type="ARBA" id="ARBA00022692"/>
    </source>
</evidence>
<keyword evidence="2 5" id="KW-0812">Transmembrane</keyword>
<dbReference type="AlphaFoldDB" id="A0A1H8YW71"/>
<organism evidence="6 7">
    <name type="scientific">Ignavigranum ruoffiae</name>
    <dbReference type="NCBI Taxonomy" id="89093"/>
    <lineage>
        <taxon>Bacteria</taxon>
        <taxon>Bacillati</taxon>
        <taxon>Bacillota</taxon>
        <taxon>Bacilli</taxon>
        <taxon>Lactobacillales</taxon>
        <taxon>Aerococcaceae</taxon>
        <taxon>Ignavigranum</taxon>
    </lineage>
</organism>
<evidence type="ECO:0000313" key="7">
    <source>
        <dbReference type="Proteomes" id="UP000198833"/>
    </source>
</evidence>
<evidence type="ECO:0000256" key="4">
    <source>
        <dbReference type="ARBA" id="ARBA00023136"/>
    </source>
</evidence>
<evidence type="ECO:0000256" key="3">
    <source>
        <dbReference type="ARBA" id="ARBA00022989"/>
    </source>
</evidence>
<proteinExistence type="predicted"/>
<evidence type="ECO:0000313" key="6">
    <source>
        <dbReference type="EMBL" id="SEP56454.1"/>
    </source>
</evidence>
<evidence type="ECO:0000256" key="5">
    <source>
        <dbReference type="SAM" id="Phobius"/>
    </source>
</evidence>
<keyword evidence="4 5" id="KW-0472">Membrane</keyword>
<keyword evidence="7" id="KW-1185">Reference proteome</keyword>
<name>A0A1H8YW71_9LACT</name>
<accession>A0A1H8YW71</accession>
<dbReference type="InterPro" id="IPR021147">
    <property type="entry name" value="DUF697"/>
</dbReference>
<dbReference type="RefSeq" id="WP_092569576.1">
    <property type="nucleotide sequence ID" value="NZ_CALUDV010000012.1"/>
</dbReference>
<dbReference type="Pfam" id="PF05128">
    <property type="entry name" value="DUF697"/>
    <property type="match status" value="1"/>
</dbReference>
<sequence length="312" mass="35231">MSEWINDFKKLGKFLLYFLASVFTIFIINQFITLYNFLRYLHPLLAVIVTIIGLGILIYYGVRLYQQLANNQAIIDIDQDSTAEEVEEYYRQMRLHLEKYIQTDAETESLSDEEAVAIYLQELDQLTTPMILENANAIFLSTAISQNGVLDSFVVLFSMIRMVWQLANVYHTRPSLISLLKLYVEVASVVLMARTIEDADLIEYQIEPLMTSIIGESIASAIPGMVPISNLIVSSLMEGAVNAFLTLRVGIISQDYLKGAHSSSRQGIRRSASMQAVKYMGSILKTNSKIVIESIGRTIKRAGVDSTKKWFK</sequence>
<dbReference type="Proteomes" id="UP000198833">
    <property type="component" value="Unassembled WGS sequence"/>
</dbReference>
<dbReference type="GO" id="GO:0016020">
    <property type="term" value="C:membrane"/>
    <property type="evidence" value="ECO:0007669"/>
    <property type="project" value="UniProtKB-SubCell"/>
</dbReference>
<dbReference type="OrthoDB" id="384184at2"/>
<evidence type="ECO:0000256" key="1">
    <source>
        <dbReference type="ARBA" id="ARBA00004141"/>
    </source>
</evidence>
<dbReference type="STRING" id="89093.SAMN04488558_10148"/>
<feature type="transmembrane region" description="Helical" evidence="5">
    <location>
        <begin position="14"/>
        <end position="38"/>
    </location>
</feature>